<name>A0A0M8ZV00_9HYME</name>
<keyword evidence="2" id="KW-1185">Reference proteome</keyword>
<dbReference type="Proteomes" id="UP000053105">
    <property type="component" value="Unassembled WGS sequence"/>
</dbReference>
<dbReference type="AlphaFoldDB" id="A0A0M8ZV00"/>
<protein>
    <submittedName>
        <fullName evidence="1">Uncharacterized protein</fullName>
    </submittedName>
</protein>
<dbReference type="EMBL" id="KQ435878">
    <property type="protein sequence ID" value="KOX70079.1"/>
    <property type="molecule type" value="Genomic_DNA"/>
</dbReference>
<accession>A0A0M8ZV00</accession>
<organism evidence="1 2">
    <name type="scientific">Melipona quadrifasciata</name>
    <dbReference type="NCBI Taxonomy" id="166423"/>
    <lineage>
        <taxon>Eukaryota</taxon>
        <taxon>Metazoa</taxon>
        <taxon>Ecdysozoa</taxon>
        <taxon>Arthropoda</taxon>
        <taxon>Hexapoda</taxon>
        <taxon>Insecta</taxon>
        <taxon>Pterygota</taxon>
        <taxon>Neoptera</taxon>
        <taxon>Endopterygota</taxon>
        <taxon>Hymenoptera</taxon>
        <taxon>Apocrita</taxon>
        <taxon>Aculeata</taxon>
        <taxon>Apoidea</taxon>
        <taxon>Anthophila</taxon>
        <taxon>Apidae</taxon>
        <taxon>Melipona</taxon>
    </lineage>
</organism>
<gene>
    <name evidence="1" type="ORF">WN51_04596</name>
</gene>
<sequence length="282" mass="32192">MSNKEGHITCTSNWQLCRSSYRLEEIAYNCKCPDTSKCVRTTDVRTHLNVPLQASRRSRFALSALMFLNVDGAGTVELIRSRSNDKDLGGSSGGGFIKKMRKEKRYTDADWTKKFNKIAGKKMIHQVLRDSGLFSEATASFHQQNASEKRDEKDPSVYDAGRQSLAVRDRLRSRDYTDFRGRILWYDGKGVSELDDALPPLGNVLLKRSLKEQLPRNCHYRVEREIRLIRELLAVCKCVNIRINACREQTGTGEQKLSTCQDVLNNTNELFNFDKLQLGVMT</sequence>
<proteinExistence type="predicted"/>
<reference evidence="1 2" key="1">
    <citation type="submission" date="2015-07" db="EMBL/GenBank/DDBJ databases">
        <title>The genome of Melipona quadrifasciata.</title>
        <authorList>
            <person name="Pan H."/>
            <person name="Kapheim K."/>
        </authorList>
    </citation>
    <scope>NUCLEOTIDE SEQUENCE [LARGE SCALE GENOMIC DNA]</scope>
    <source>
        <strain evidence="1">0111107301</strain>
        <tissue evidence="1">Whole body</tissue>
    </source>
</reference>
<evidence type="ECO:0000313" key="2">
    <source>
        <dbReference type="Proteomes" id="UP000053105"/>
    </source>
</evidence>
<evidence type="ECO:0000313" key="1">
    <source>
        <dbReference type="EMBL" id="KOX70079.1"/>
    </source>
</evidence>